<keyword evidence="3" id="KW-1185">Reference proteome</keyword>
<organism evidence="2 3">
    <name type="scientific">Streptomyces yanii</name>
    <dbReference type="NCBI Taxonomy" id="78510"/>
    <lineage>
        <taxon>Bacteria</taxon>
        <taxon>Bacillati</taxon>
        <taxon>Actinomycetota</taxon>
        <taxon>Actinomycetes</taxon>
        <taxon>Kitasatosporales</taxon>
        <taxon>Streptomycetaceae</taxon>
        <taxon>Streptomyces</taxon>
    </lineage>
</organism>
<dbReference type="Gene3D" id="3.40.50.720">
    <property type="entry name" value="NAD(P)-binding Rossmann-like Domain"/>
    <property type="match status" value="1"/>
</dbReference>
<dbReference type="InterPro" id="IPR036291">
    <property type="entry name" value="NAD(P)-bd_dom_sf"/>
</dbReference>
<dbReference type="InterPro" id="IPR001509">
    <property type="entry name" value="Epimerase_deHydtase"/>
</dbReference>
<comment type="caution">
    <text evidence="2">The sequence shown here is derived from an EMBL/GenBank/DDBJ whole genome shotgun (WGS) entry which is preliminary data.</text>
</comment>
<accession>A0ABV5RA17</accession>
<dbReference type="Pfam" id="PF01370">
    <property type="entry name" value="Epimerase"/>
    <property type="match status" value="1"/>
</dbReference>
<dbReference type="SUPFAM" id="SSF51735">
    <property type="entry name" value="NAD(P)-binding Rossmann-fold domains"/>
    <property type="match status" value="1"/>
</dbReference>
<feature type="domain" description="NAD-dependent epimerase/dehydratase" evidence="1">
    <location>
        <begin position="5"/>
        <end position="182"/>
    </location>
</feature>
<dbReference type="InterPro" id="IPR051783">
    <property type="entry name" value="NAD(P)-dependent_oxidoreduct"/>
</dbReference>
<dbReference type="EMBL" id="JBHMCG010000097">
    <property type="protein sequence ID" value="MFB9574699.1"/>
    <property type="molecule type" value="Genomic_DNA"/>
</dbReference>
<protein>
    <submittedName>
        <fullName evidence="2">NAD-dependent epimerase/dehydratase family protein</fullName>
    </submittedName>
</protein>
<reference evidence="2 3" key="1">
    <citation type="submission" date="2024-09" db="EMBL/GenBank/DDBJ databases">
        <authorList>
            <person name="Sun Q."/>
            <person name="Mori K."/>
        </authorList>
    </citation>
    <scope>NUCLEOTIDE SEQUENCE [LARGE SCALE GENOMIC DNA]</scope>
    <source>
        <strain evidence="2 3">JCM 3331</strain>
    </source>
</reference>
<gene>
    <name evidence="2" type="ORF">ACFFTL_21000</name>
</gene>
<name>A0ABV5RA17_9ACTN</name>
<dbReference type="PANTHER" id="PTHR48079">
    <property type="entry name" value="PROTEIN YEEZ"/>
    <property type="match status" value="1"/>
</dbReference>
<dbReference type="PANTHER" id="PTHR48079:SF6">
    <property type="entry name" value="NAD(P)-BINDING DOMAIN-CONTAINING PROTEIN-RELATED"/>
    <property type="match status" value="1"/>
</dbReference>
<evidence type="ECO:0000313" key="3">
    <source>
        <dbReference type="Proteomes" id="UP001589710"/>
    </source>
</evidence>
<dbReference type="Proteomes" id="UP001589710">
    <property type="component" value="Unassembled WGS sequence"/>
</dbReference>
<sequence length="333" mass="35075">MTTHILVTGASGFVGRHVVAAADAVPGLRLRLMEHRASVNVPASAAGSGIETVHGDLATVASLRGICDGVDTVIHCASQINGDERTVRSVNDLGTRALVEEAERAGVARIVYLSTAAVYGRGPFRDLAPGRAPLAPGSLTSVTRAAAERHVLAAGGTVLRPHLVYGEGDRWVIPGLVALVRELSSGLAGCAARHSMIDVRVLGRALLAAALSPRETAGVHHVNHPDPVACSGLVAAVSAELGLEWGAADIALDEARAQLAESPRLLHSLQLLTVDHWFTDDRVWELLDCDPGDGFKADFPLHADWYRKRAGRCGLRHAAGHRGTTLQERPTPA</sequence>
<dbReference type="RefSeq" id="WP_345518151.1">
    <property type="nucleotide sequence ID" value="NZ_BAAAXD010000045.1"/>
</dbReference>
<proteinExistence type="predicted"/>
<evidence type="ECO:0000313" key="2">
    <source>
        <dbReference type="EMBL" id="MFB9574699.1"/>
    </source>
</evidence>
<evidence type="ECO:0000259" key="1">
    <source>
        <dbReference type="Pfam" id="PF01370"/>
    </source>
</evidence>